<dbReference type="Pfam" id="PF26381">
    <property type="entry name" value="BREX_PglY_5th"/>
    <property type="match status" value="1"/>
</dbReference>
<dbReference type="SUPFAM" id="SSF52540">
    <property type="entry name" value="P-loop containing nucleoside triphosphate hydrolases"/>
    <property type="match status" value="1"/>
</dbReference>
<dbReference type="Proteomes" id="UP000325466">
    <property type="component" value="Unassembled WGS sequence"/>
</dbReference>
<dbReference type="EMBL" id="BLAH01000059">
    <property type="protein sequence ID" value="GES36318.1"/>
    <property type="molecule type" value="Genomic_DNA"/>
</dbReference>
<dbReference type="Gene3D" id="3.40.50.300">
    <property type="entry name" value="P-loop containing nucleotide triphosphate hydrolases"/>
    <property type="match status" value="1"/>
</dbReference>
<evidence type="ECO:0000313" key="4">
    <source>
        <dbReference type="EMBL" id="GES36318.1"/>
    </source>
</evidence>
<protein>
    <submittedName>
        <fullName evidence="4">Bacteriophage resistance gene pglY</fullName>
    </submittedName>
</protein>
<accession>A0ABQ0YIE0</accession>
<dbReference type="InterPro" id="IPR045725">
    <property type="entry name" value="DUF6079_N"/>
</dbReference>
<dbReference type="InterPro" id="IPR027417">
    <property type="entry name" value="P-loop_NTPase"/>
</dbReference>
<feature type="domain" description="DUF6079" evidence="1">
    <location>
        <begin position="29"/>
        <end position="99"/>
    </location>
</feature>
<dbReference type="InterPro" id="IPR058747">
    <property type="entry name" value="PglY_C"/>
</dbReference>
<dbReference type="Pfam" id="PF26382">
    <property type="entry name" value="BREX_PglY_6th"/>
    <property type="match status" value="1"/>
</dbReference>
<name>A0ABQ0YIE0_9NOCA</name>
<sequence length="1241" mass="137266">MSILLRDVIDIPERIGADDYVLRLTDSTDDDAHIRATLDAYVLTDSLKDNFVSAIALIADAIKKNTSRGAYLAGSFGSGKSHFMAVLYALLGNHPALRVDRFRDLTGRYDGELAGKKILRLTYHLIGAKSLEQAIFQGYVRQIARLHPEAPLPALHVSDSLLADAENLRERIDDEQFLAGLGGDSDTGVDDGWGGVLGDGWTLDRYQSALAAPAESELRKELVSALVRSYFSSFVEQADYIDIDRGLAVLSEHAKSLGYDAVVLFLDELILWLIFSVRSNEFFGRESQKITKLVEAAGNPRPIPLISFISRQMDLRKWLADAGASGSEQEASDRALQYQQGRFRTIELGNDNLAEVANVRLLQPKDEHARQVLDDAFRSVTRSPEVWDVLRDSMNTTEDYRGASEHEFRLTYPFSPALVATLRELASVMQRDRTALKVMQRMLVERRDTITTADLIPVGDAFGPIVDGEDPIDGVAGTLFTAAANLYKDKLLPLLLARHQVTAEQLETDPDSVPAGFRAHDRIAKTLLLSAIAPKVPALRDLTASRLAALNHGSIKTRMKGGEARVVLGVVREWAKDVPEITVSEGTNPIIRVQLANVDYNSVLERIRGEDNLGKRKVLIRTLVHKALGVDTKQDDLAGGATRTVIWRGSRREVDVVFGNVRDASSVPEQNFDNRPGTWRLVVDYPFDEQNFSAADDIARIDRLLADGDRHTIVWLPKFFSDDAMQDLALLVKLDWLFTGTGDRWQENTDHLSPSDRAQARGILENLYRGTLHSFERLLEQAYGIEAPDPKRFIDDPGHTEILVSLSKDFSPKLPTALNLEDAFDKVIDQAFAALYPNHPQFPSPDEEITARHYEIVRGFVEQAVADRQGRVPTAGAERKVAQRVAGPLKVGKATEDHFLFGEDTFAFWAGELDRAAADTDRVTVGVLQRRIDAVNPAWGLRPEARDLIVAAWALLRKRAWFEAGSPVPAPALGRMRESIELRAEELPEQTAWDAARLTATQLFGYTIPRTYLTGANVADFAQQVRVKAGERTSDLRQLVERLADAHRVLGLDITDTDRISAVRALVELCDRLVGTAGNVALIDLLATATLPVAMETAGNLRTEAADDARALRNVQWKLVETLVAGAETGGERGESARVILKSLRELVSTPGRQLSELKSLETRVVEWVVSEVKDDEDVIDDEEIIDDGGDDVEDGTGADVVTDPDTVILHGIDDIKSVADQLRKAFAKHGPGLRVKWWVE</sequence>
<feature type="domain" description="ATPase PglY C-terminal" evidence="3">
    <location>
        <begin position="999"/>
        <end position="1171"/>
    </location>
</feature>
<evidence type="ECO:0000259" key="3">
    <source>
        <dbReference type="Pfam" id="PF26382"/>
    </source>
</evidence>
<comment type="caution">
    <text evidence="4">The sequence shown here is derived from an EMBL/GenBank/DDBJ whole genome shotgun (WGS) entry which is preliminary data.</text>
</comment>
<dbReference type="InterPro" id="IPR058748">
    <property type="entry name" value="PglY_5th"/>
</dbReference>
<keyword evidence="5" id="KW-1185">Reference proteome</keyword>
<reference evidence="4 5" key="1">
    <citation type="journal article" date="2018" name="Biodegradation">
        <title>1,4-Dioxane degradation characteristics of Rhodococcus aetherivorans JCM 14343.</title>
        <authorList>
            <person name="Inoue D."/>
            <person name="Tsunoda T."/>
            <person name="Yamamoto N."/>
            <person name="Ike M."/>
            <person name="Sei K."/>
        </authorList>
    </citation>
    <scope>NUCLEOTIDE SEQUENCE [LARGE SCALE GENOMIC DNA]</scope>
    <source>
        <strain evidence="4 5">JCM 14343</strain>
    </source>
</reference>
<gene>
    <name evidence="4" type="ORF">RAJCM14343_1569</name>
</gene>
<dbReference type="Pfam" id="PF19557">
    <property type="entry name" value="DUF6079_1st"/>
    <property type="match status" value="1"/>
</dbReference>
<organism evidence="4 5">
    <name type="scientific">Rhodococcus aetherivorans</name>
    <dbReference type="NCBI Taxonomy" id="191292"/>
    <lineage>
        <taxon>Bacteria</taxon>
        <taxon>Bacillati</taxon>
        <taxon>Actinomycetota</taxon>
        <taxon>Actinomycetes</taxon>
        <taxon>Mycobacteriales</taxon>
        <taxon>Nocardiaceae</taxon>
        <taxon>Rhodococcus</taxon>
    </lineage>
</organism>
<proteinExistence type="predicted"/>
<evidence type="ECO:0000313" key="5">
    <source>
        <dbReference type="Proteomes" id="UP000325466"/>
    </source>
</evidence>
<dbReference type="RefSeq" id="WP_043796947.1">
    <property type="nucleotide sequence ID" value="NZ_BAAAYP010000057.1"/>
</dbReference>
<evidence type="ECO:0000259" key="1">
    <source>
        <dbReference type="Pfam" id="PF19557"/>
    </source>
</evidence>
<evidence type="ECO:0000259" key="2">
    <source>
        <dbReference type="Pfam" id="PF26381"/>
    </source>
</evidence>
<feature type="domain" description="ATPase PglY 5th" evidence="2">
    <location>
        <begin position="855"/>
        <end position="954"/>
    </location>
</feature>